<dbReference type="OrthoDB" id="9795838at2"/>
<dbReference type="GO" id="GO:0016874">
    <property type="term" value="F:ligase activity"/>
    <property type="evidence" value="ECO:0007669"/>
    <property type="project" value="UniProtKB-KW"/>
</dbReference>
<keyword evidence="2" id="KW-0255">Endonuclease</keyword>
<dbReference type="EMBL" id="CP041186">
    <property type="protein sequence ID" value="QDG49530.1"/>
    <property type="molecule type" value="Genomic_DNA"/>
</dbReference>
<keyword evidence="2" id="KW-0378">Hydrolase</keyword>
<feature type="domain" description="Calcineurin-like phosphoesterase" evidence="1">
    <location>
        <begin position="29"/>
        <end position="128"/>
    </location>
</feature>
<organism evidence="2 3">
    <name type="scientific">Persicimonas caeni</name>
    <dbReference type="NCBI Taxonomy" id="2292766"/>
    <lineage>
        <taxon>Bacteria</taxon>
        <taxon>Deltaproteobacteria</taxon>
        <taxon>Bradymonadales</taxon>
        <taxon>Bradymonadaceae</taxon>
        <taxon>Persicimonas</taxon>
    </lineage>
</organism>
<evidence type="ECO:0000313" key="2">
    <source>
        <dbReference type="EMBL" id="QDG49530.1"/>
    </source>
</evidence>
<sequence>MDASRLDIDLAGERLVLMGERAIWWPERRTLLVADVHLGKEETFRRQGVPLPRGGLDETLDRLTACVGATDAERLVVLGDLVHARSGLTDEVVANVGDWLDGLGAELVLVRGNHDRHLTDATSSWQMEVVDEVLVEGPFVLAHEPVEDGHGYVLAGHLHPTVRLRAGGDTLRLACFCFDEKVGMLPAFTPFSNGPVHKKAAGRRLFAVADGEVFGL</sequence>
<dbReference type="InterPro" id="IPR029052">
    <property type="entry name" value="Metallo-depent_PP-like"/>
</dbReference>
<accession>A0A4Y6PMP8</accession>
<reference evidence="2 3" key="1">
    <citation type="submission" date="2019-06" db="EMBL/GenBank/DDBJ databases">
        <title>Persicimonas caeni gen. nov., sp. nov., a predatory bacterium isolated from solar saltern.</title>
        <authorList>
            <person name="Wang S."/>
        </authorList>
    </citation>
    <scope>NUCLEOTIDE SEQUENCE [LARGE SCALE GENOMIC DNA]</scope>
    <source>
        <strain evidence="2 3">YN101</strain>
    </source>
</reference>
<evidence type="ECO:0000313" key="3">
    <source>
        <dbReference type="Proteomes" id="UP000315995"/>
    </source>
</evidence>
<proteinExistence type="predicted"/>
<keyword evidence="2" id="KW-0540">Nuclease</keyword>
<dbReference type="NCBIfam" id="TIGR04123">
    <property type="entry name" value="P_estr_lig_assc"/>
    <property type="match status" value="1"/>
</dbReference>
<dbReference type="InterPro" id="IPR004843">
    <property type="entry name" value="Calcineurin-like_PHP"/>
</dbReference>
<protein>
    <submittedName>
        <fullName evidence="2">Ligase-associated DNA damage response endonuclease PdeM</fullName>
        <ecNumber evidence="2">3.1.-.-</ecNumber>
    </submittedName>
</protein>
<keyword evidence="2" id="KW-0436">Ligase</keyword>
<keyword evidence="3" id="KW-1185">Reference proteome</keyword>
<accession>A0A5B8XZP2</accession>
<dbReference type="EC" id="3.1.-.-" evidence="2"/>
<dbReference type="SUPFAM" id="SSF56300">
    <property type="entry name" value="Metallo-dependent phosphatases"/>
    <property type="match status" value="1"/>
</dbReference>
<dbReference type="Pfam" id="PF00149">
    <property type="entry name" value="Metallophos"/>
    <property type="match status" value="1"/>
</dbReference>
<name>A0A4Y6PMP8_PERCE</name>
<evidence type="ECO:0000259" key="1">
    <source>
        <dbReference type="Pfam" id="PF00149"/>
    </source>
</evidence>
<dbReference type="PIRSF" id="PIRSF000887">
    <property type="entry name" value="Pesterase_MJ0037"/>
    <property type="match status" value="1"/>
</dbReference>
<dbReference type="InterPro" id="IPR024173">
    <property type="entry name" value="Pesterase_MJ0037-like"/>
</dbReference>
<dbReference type="PANTHER" id="PTHR39323:SF1">
    <property type="entry name" value="BLR1149 PROTEIN"/>
    <property type="match status" value="1"/>
</dbReference>
<dbReference type="Gene3D" id="3.60.21.10">
    <property type="match status" value="1"/>
</dbReference>
<dbReference type="InterPro" id="IPR026336">
    <property type="entry name" value="PdeM-like"/>
</dbReference>
<dbReference type="Proteomes" id="UP000315995">
    <property type="component" value="Chromosome"/>
</dbReference>
<dbReference type="GO" id="GO:0016787">
    <property type="term" value="F:hydrolase activity"/>
    <property type="evidence" value="ECO:0007669"/>
    <property type="project" value="UniProtKB-KW"/>
</dbReference>
<dbReference type="GO" id="GO:0004519">
    <property type="term" value="F:endonuclease activity"/>
    <property type="evidence" value="ECO:0007669"/>
    <property type="project" value="UniProtKB-KW"/>
</dbReference>
<gene>
    <name evidence="2" type="primary">pdeM</name>
    <name evidence="2" type="ORF">FIV42_01890</name>
</gene>
<dbReference type="AlphaFoldDB" id="A0A4Y6PMP8"/>
<dbReference type="PANTHER" id="PTHR39323">
    <property type="entry name" value="BLR1149 PROTEIN"/>
    <property type="match status" value="1"/>
</dbReference>
<dbReference type="RefSeq" id="WP_141196027.1">
    <property type="nucleotide sequence ID" value="NZ_CP041186.1"/>
</dbReference>